<dbReference type="AlphaFoldDB" id="A0A024X2P2"/>
<keyword evidence="1" id="KW-0732">Signal</keyword>
<accession>A0A024X2P2</accession>
<dbReference type="Proteomes" id="UP000030694">
    <property type="component" value="Unassembled WGS sequence"/>
</dbReference>
<evidence type="ECO:0000313" key="2">
    <source>
        <dbReference type="EMBL" id="ETW59413.1"/>
    </source>
</evidence>
<sequence length="143" mass="16310">MIPKNILFIFVILFHLIGYLKNENKCFCQFTDQPEGEHEDEHMNDTSPTILEKQAAPEPKADDGNINNNNNNNGNFDFFNNYNFNDLGDGFDKTCLCLGSFIIVPSNGTCHLCITYLHELHNKLNTPANVQINNITIMNKVRM</sequence>
<protein>
    <submittedName>
        <fullName evidence="2">Uncharacterized protein</fullName>
    </submittedName>
</protein>
<reference evidence="2 3" key="2">
    <citation type="submission" date="2013-02" db="EMBL/GenBank/DDBJ databases">
        <title>The Genome Sequence of Plasmodium falciparum CAMP/Malaysia.</title>
        <authorList>
            <consortium name="The Broad Institute Genome Sequencing Platform"/>
            <consortium name="The Broad Institute Genome Sequencing Center for Infectious Disease"/>
            <person name="Neafsey D."/>
            <person name="Cheeseman I."/>
            <person name="Volkman S."/>
            <person name="Adams J."/>
            <person name="Walker B."/>
            <person name="Young S.K."/>
            <person name="Zeng Q."/>
            <person name="Gargeya S."/>
            <person name="Fitzgerald M."/>
            <person name="Haas B."/>
            <person name="Abouelleil A."/>
            <person name="Alvarado L."/>
            <person name="Arachchi H.M."/>
            <person name="Berlin A.M."/>
            <person name="Chapman S.B."/>
            <person name="Dewar J."/>
            <person name="Goldberg J."/>
            <person name="Griggs A."/>
            <person name="Gujja S."/>
            <person name="Hansen M."/>
            <person name="Howarth C."/>
            <person name="Imamovic A."/>
            <person name="Larimer J."/>
            <person name="McCowan C."/>
            <person name="Murphy C."/>
            <person name="Neiman D."/>
            <person name="Pearson M."/>
            <person name="Priest M."/>
            <person name="Roberts A."/>
            <person name="Saif S."/>
            <person name="Shea T."/>
            <person name="Sisk P."/>
            <person name="Sykes S."/>
            <person name="Wortman J."/>
            <person name="Nusbaum C."/>
            <person name="Birren B."/>
        </authorList>
    </citation>
    <scope>NUCLEOTIDE SEQUENCE [LARGE SCALE GENOMIC DNA]</scope>
    <source>
        <strain evidence="2 3">CAMP/Malaysia</strain>
    </source>
</reference>
<reference evidence="2 3" key="1">
    <citation type="submission" date="2013-02" db="EMBL/GenBank/DDBJ databases">
        <title>The Genome Annotation of Plasmodium falciparum CAMP/Malaysia.</title>
        <authorList>
            <consortium name="The Broad Institute Genome Sequencing Platform"/>
            <consortium name="The Broad Institute Genome Sequencing Center for Infectious Disease"/>
            <person name="Neafsey D."/>
            <person name="Hoffman S."/>
            <person name="Volkman S."/>
            <person name="Rosenthal P."/>
            <person name="Walker B."/>
            <person name="Young S.K."/>
            <person name="Zeng Q."/>
            <person name="Gargeya S."/>
            <person name="Fitzgerald M."/>
            <person name="Haas B."/>
            <person name="Abouelleil A."/>
            <person name="Allen A.W."/>
            <person name="Alvarado L."/>
            <person name="Arachchi H.M."/>
            <person name="Berlin A.M."/>
            <person name="Chapman S.B."/>
            <person name="Gainer-Dewar J."/>
            <person name="Goldberg J."/>
            <person name="Griggs A."/>
            <person name="Gujja S."/>
            <person name="Hansen M."/>
            <person name="Howarth C."/>
            <person name="Imamovic A."/>
            <person name="Ireland A."/>
            <person name="Larimer J."/>
            <person name="McCowan C."/>
            <person name="Murphy C."/>
            <person name="Pearson M."/>
            <person name="Poon T.W."/>
            <person name="Priest M."/>
            <person name="Roberts A."/>
            <person name="Saif S."/>
            <person name="Shea T."/>
            <person name="Sisk P."/>
            <person name="Sykes S."/>
            <person name="Wortman J."/>
            <person name="Nusbaum C."/>
            <person name="Birren B."/>
        </authorList>
    </citation>
    <scope>NUCLEOTIDE SEQUENCE [LARGE SCALE GENOMIC DNA]</scope>
    <source>
        <strain evidence="2 3">CAMP/Malaysia</strain>
    </source>
</reference>
<dbReference type="OrthoDB" id="378916at2759"/>
<feature type="signal peptide" evidence="1">
    <location>
        <begin position="1"/>
        <end position="22"/>
    </location>
</feature>
<gene>
    <name evidence="2" type="ORF">PFMC_04599</name>
</gene>
<name>A0A024X2P2_PLAFC</name>
<organism evidence="2 3">
    <name type="scientific">Plasmodium falciparum (isolate Camp / Malaysia)</name>
    <dbReference type="NCBI Taxonomy" id="5835"/>
    <lineage>
        <taxon>Eukaryota</taxon>
        <taxon>Sar</taxon>
        <taxon>Alveolata</taxon>
        <taxon>Apicomplexa</taxon>
        <taxon>Aconoidasida</taxon>
        <taxon>Haemosporida</taxon>
        <taxon>Plasmodiidae</taxon>
        <taxon>Plasmodium</taxon>
        <taxon>Plasmodium (Laverania)</taxon>
    </lineage>
</organism>
<evidence type="ECO:0000313" key="3">
    <source>
        <dbReference type="Proteomes" id="UP000030694"/>
    </source>
</evidence>
<proteinExistence type="predicted"/>
<evidence type="ECO:0000256" key="1">
    <source>
        <dbReference type="SAM" id="SignalP"/>
    </source>
</evidence>
<feature type="chain" id="PRO_5001541433" evidence="1">
    <location>
        <begin position="23"/>
        <end position="143"/>
    </location>
</feature>
<dbReference type="EMBL" id="KI927544">
    <property type="protein sequence ID" value="ETW59413.1"/>
    <property type="molecule type" value="Genomic_DNA"/>
</dbReference>